<dbReference type="SUPFAM" id="SSF46785">
    <property type="entry name" value="Winged helix' DNA-binding domain"/>
    <property type="match status" value="1"/>
</dbReference>
<reference evidence="5 6" key="1">
    <citation type="journal article" date="2014" name="Antonie Van Leeuwenhoek">
        <title>Hyphomonas beringensis sp. nov. and Hyphomonas chukchiensis sp. nov., isolated from surface seawater of the Bering Sea and Chukchi Sea.</title>
        <authorList>
            <person name="Li C."/>
            <person name="Lai Q."/>
            <person name="Li G."/>
            <person name="Dong C."/>
            <person name="Wang J."/>
            <person name="Liao Y."/>
            <person name="Shao Z."/>
        </authorList>
    </citation>
    <scope>NUCLEOTIDE SEQUENCE [LARGE SCALE GENOMIC DNA]</scope>
    <source>
        <strain evidence="5 6">SCH89</strain>
    </source>
</reference>
<dbReference type="InterPro" id="IPR036390">
    <property type="entry name" value="WH_DNA-bd_sf"/>
</dbReference>
<evidence type="ECO:0000256" key="2">
    <source>
        <dbReference type="ARBA" id="ARBA00023125"/>
    </source>
</evidence>
<dbReference type="SMART" id="SM00347">
    <property type="entry name" value="HTH_MARR"/>
    <property type="match status" value="1"/>
</dbReference>
<keyword evidence="6" id="KW-1185">Reference proteome</keyword>
<evidence type="ECO:0000259" key="4">
    <source>
        <dbReference type="PROSITE" id="PS50995"/>
    </source>
</evidence>
<dbReference type="GO" id="GO:0003677">
    <property type="term" value="F:DNA binding"/>
    <property type="evidence" value="ECO:0007669"/>
    <property type="project" value="UniProtKB-KW"/>
</dbReference>
<proteinExistence type="predicted"/>
<evidence type="ECO:0000256" key="3">
    <source>
        <dbReference type="ARBA" id="ARBA00023163"/>
    </source>
</evidence>
<dbReference type="PANTHER" id="PTHR42756">
    <property type="entry name" value="TRANSCRIPTIONAL REGULATOR, MARR"/>
    <property type="match status" value="1"/>
</dbReference>
<evidence type="ECO:0000313" key="6">
    <source>
        <dbReference type="Proteomes" id="UP000024942"/>
    </source>
</evidence>
<keyword evidence="1" id="KW-0805">Transcription regulation</keyword>
<dbReference type="InterPro" id="IPR036388">
    <property type="entry name" value="WH-like_DNA-bd_sf"/>
</dbReference>
<dbReference type="AlphaFoldDB" id="A0A059G991"/>
<feature type="domain" description="HTH marR-type" evidence="4">
    <location>
        <begin position="9"/>
        <end position="152"/>
    </location>
</feature>
<organism evidence="5 6">
    <name type="scientific">Hyphomonas oceanitis SCH89</name>
    <dbReference type="NCBI Taxonomy" id="1280953"/>
    <lineage>
        <taxon>Bacteria</taxon>
        <taxon>Pseudomonadati</taxon>
        <taxon>Pseudomonadota</taxon>
        <taxon>Alphaproteobacteria</taxon>
        <taxon>Hyphomonadales</taxon>
        <taxon>Hyphomonadaceae</taxon>
        <taxon>Hyphomonas</taxon>
    </lineage>
</organism>
<keyword evidence="3" id="KW-0804">Transcription</keyword>
<evidence type="ECO:0000256" key="1">
    <source>
        <dbReference type="ARBA" id="ARBA00023015"/>
    </source>
</evidence>
<dbReference type="PROSITE" id="PS50995">
    <property type="entry name" value="HTH_MARR_2"/>
    <property type="match status" value="1"/>
</dbReference>
<dbReference type="eggNOG" id="COG1846">
    <property type="taxonomic scope" value="Bacteria"/>
</dbReference>
<dbReference type="InterPro" id="IPR000835">
    <property type="entry name" value="HTH_MarR-typ"/>
</dbReference>
<evidence type="ECO:0000313" key="5">
    <source>
        <dbReference type="EMBL" id="KDA03382.1"/>
    </source>
</evidence>
<accession>A0A059G991</accession>
<keyword evidence="2" id="KW-0238">DNA-binding</keyword>
<dbReference type="Gene3D" id="1.10.10.10">
    <property type="entry name" value="Winged helix-like DNA-binding domain superfamily/Winged helix DNA-binding domain"/>
    <property type="match status" value="1"/>
</dbReference>
<dbReference type="Pfam" id="PF01047">
    <property type="entry name" value="MarR"/>
    <property type="match status" value="1"/>
</dbReference>
<protein>
    <submittedName>
        <fullName evidence="5">Transcriptional regulator</fullName>
    </submittedName>
</protein>
<comment type="caution">
    <text evidence="5">The sequence shown here is derived from an EMBL/GenBank/DDBJ whole genome shotgun (WGS) entry which is preliminary data.</text>
</comment>
<dbReference type="GO" id="GO:0003700">
    <property type="term" value="F:DNA-binding transcription factor activity"/>
    <property type="evidence" value="ECO:0007669"/>
    <property type="project" value="InterPro"/>
</dbReference>
<dbReference type="PANTHER" id="PTHR42756:SF1">
    <property type="entry name" value="TRANSCRIPTIONAL REPRESSOR OF EMRAB OPERON"/>
    <property type="match status" value="1"/>
</dbReference>
<dbReference type="PATRIC" id="fig|1280953.3.peg.1178"/>
<gene>
    <name evidence="5" type="ORF">HOC_05853</name>
</gene>
<dbReference type="EMBL" id="ARYL01000006">
    <property type="protein sequence ID" value="KDA03382.1"/>
    <property type="molecule type" value="Genomic_DNA"/>
</dbReference>
<dbReference type="Proteomes" id="UP000024942">
    <property type="component" value="Unassembled WGS sequence"/>
</dbReference>
<sequence length="153" mass="17101">MYIHIMTKMDDLFDDVAGRCAAVRTLGTARVITRHFDDALRPVGLTITQFTLLITIGRMKPESISEIGQWLNIDRTSLTRNLKPLEDAGYVIRGKEGPARKRKIDLTTAGAQILEKAYPLWQRAQGQVEARFPGDAYEEAKLALISLRSIGSD</sequence>
<name>A0A059G991_9PROT</name>